<reference evidence="1 2" key="1">
    <citation type="submission" date="2018-10" db="EMBL/GenBank/DDBJ databases">
        <title>Genome assembly for a Yunnan-Guizhou Plateau 3E fish, Anabarilius grahami (Regan), and its evolutionary and genetic applications.</title>
        <authorList>
            <person name="Jiang W."/>
        </authorList>
    </citation>
    <scope>NUCLEOTIDE SEQUENCE [LARGE SCALE GENOMIC DNA]</scope>
    <source>
        <strain evidence="1">AG-KIZ</strain>
        <tissue evidence="1">Muscle</tissue>
    </source>
</reference>
<proteinExistence type="predicted"/>
<protein>
    <submittedName>
        <fullName evidence="1">Uncharacterized protein</fullName>
    </submittedName>
</protein>
<sequence length="144" mass="16138">MLANLIQARMNFKKRQAHIPRVFRGSGRPPQLAACIKSPLGWSPNAVEKEEKERKQACVCVLRAARSNESCERRLAESYPSLRLRAQAVRERSDAVRHKRQKSSGSGRHISILGTFFITSLRSRPVARLPKAPRLLLGPVCALS</sequence>
<accession>A0A3N0XD90</accession>
<dbReference type="EMBL" id="RJVU01079805">
    <property type="protein sequence ID" value="ROI15300.1"/>
    <property type="molecule type" value="Genomic_DNA"/>
</dbReference>
<dbReference type="AlphaFoldDB" id="A0A3N0XD90"/>
<evidence type="ECO:0000313" key="1">
    <source>
        <dbReference type="EMBL" id="ROI15300.1"/>
    </source>
</evidence>
<name>A0A3N0XD90_ANAGA</name>
<keyword evidence="2" id="KW-1185">Reference proteome</keyword>
<dbReference type="Proteomes" id="UP000281406">
    <property type="component" value="Unassembled WGS sequence"/>
</dbReference>
<gene>
    <name evidence="1" type="ORF">DPX16_12852</name>
</gene>
<evidence type="ECO:0000313" key="2">
    <source>
        <dbReference type="Proteomes" id="UP000281406"/>
    </source>
</evidence>
<comment type="caution">
    <text evidence="1">The sequence shown here is derived from an EMBL/GenBank/DDBJ whole genome shotgun (WGS) entry which is preliminary data.</text>
</comment>
<organism evidence="1 2">
    <name type="scientific">Anabarilius grahami</name>
    <name type="common">Kanglang fish</name>
    <name type="synonym">Barilius grahami</name>
    <dbReference type="NCBI Taxonomy" id="495550"/>
    <lineage>
        <taxon>Eukaryota</taxon>
        <taxon>Metazoa</taxon>
        <taxon>Chordata</taxon>
        <taxon>Craniata</taxon>
        <taxon>Vertebrata</taxon>
        <taxon>Euteleostomi</taxon>
        <taxon>Actinopterygii</taxon>
        <taxon>Neopterygii</taxon>
        <taxon>Teleostei</taxon>
        <taxon>Ostariophysi</taxon>
        <taxon>Cypriniformes</taxon>
        <taxon>Xenocyprididae</taxon>
        <taxon>Xenocypridinae</taxon>
        <taxon>Xenocypridinae incertae sedis</taxon>
        <taxon>Anabarilius</taxon>
    </lineage>
</organism>